<protein>
    <submittedName>
        <fullName evidence="2">Uncharacterized protein</fullName>
    </submittedName>
</protein>
<gene>
    <name evidence="2" type="ORF">BJ508DRAFT_348212</name>
</gene>
<keyword evidence="1" id="KW-0732">Signal</keyword>
<reference evidence="2 3" key="1">
    <citation type="journal article" date="2018" name="Nat. Ecol. Evol.">
        <title>Pezizomycetes genomes reveal the molecular basis of ectomycorrhizal truffle lifestyle.</title>
        <authorList>
            <person name="Murat C."/>
            <person name="Payen T."/>
            <person name="Noel B."/>
            <person name="Kuo A."/>
            <person name="Morin E."/>
            <person name="Chen J."/>
            <person name="Kohler A."/>
            <person name="Krizsan K."/>
            <person name="Balestrini R."/>
            <person name="Da Silva C."/>
            <person name="Montanini B."/>
            <person name="Hainaut M."/>
            <person name="Levati E."/>
            <person name="Barry K.W."/>
            <person name="Belfiori B."/>
            <person name="Cichocki N."/>
            <person name="Clum A."/>
            <person name="Dockter R.B."/>
            <person name="Fauchery L."/>
            <person name="Guy J."/>
            <person name="Iotti M."/>
            <person name="Le Tacon F."/>
            <person name="Lindquist E.A."/>
            <person name="Lipzen A."/>
            <person name="Malagnac F."/>
            <person name="Mello A."/>
            <person name="Molinier V."/>
            <person name="Miyauchi S."/>
            <person name="Poulain J."/>
            <person name="Riccioni C."/>
            <person name="Rubini A."/>
            <person name="Sitrit Y."/>
            <person name="Splivallo R."/>
            <person name="Traeger S."/>
            <person name="Wang M."/>
            <person name="Zifcakova L."/>
            <person name="Wipf D."/>
            <person name="Zambonelli A."/>
            <person name="Paolocci F."/>
            <person name="Nowrousian M."/>
            <person name="Ottonello S."/>
            <person name="Baldrian P."/>
            <person name="Spatafora J.W."/>
            <person name="Henrissat B."/>
            <person name="Nagy L.G."/>
            <person name="Aury J.M."/>
            <person name="Wincker P."/>
            <person name="Grigoriev I.V."/>
            <person name="Bonfante P."/>
            <person name="Martin F.M."/>
        </authorList>
    </citation>
    <scope>NUCLEOTIDE SEQUENCE [LARGE SCALE GENOMIC DNA]</scope>
    <source>
        <strain evidence="2 3">RN42</strain>
    </source>
</reference>
<dbReference type="AlphaFoldDB" id="A0A3N4ICL3"/>
<feature type="signal peptide" evidence="1">
    <location>
        <begin position="1"/>
        <end position="22"/>
    </location>
</feature>
<organism evidence="2 3">
    <name type="scientific">Ascobolus immersus RN42</name>
    <dbReference type="NCBI Taxonomy" id="1160509"/>
    <lineage>
        <taxon>Eukaryota</taxon>
        <taxon>Fungi</taxon>
        <taxon>Dikarya</taxon>
        <taxon>Ascomycota</taxon>
        <taxon>Pezizomycotina</taxon>
        <taxon>Pezizomycetes</taxon>
        <taxon>Pezizales</taxon>
        <taxon>Ascobolaceae</taxon>
        <taxon>Ascobolus</taxon>
    </lineage>
</organism>
<sequence length="251" mass="28325">MLFRTAKLHVFLLATLTIQALALPGTLFSREESTSRQSMEDILMTKIKPTNSFIMVSNPNSKTNCSEFLANNSPPRVAPSSLKPIKSMFTSDHPCQIKPIDPTIPPSSLYKDPSKPDSSFLAYISCTTEMESPFSPGALQIAYQLDFLGTKLNRWCYDLKPYDRMCTAMWQSLGVEVWYCKDNAKFGSGWGHRCNVQGWATYMVWDQCRYNWRQSGEAVMSERVEGMVVIGEPSPRGWVLVQPQGKCCCCK</sequence>
<evidence type="ECO:0000313" key="3">
    <source>
        <dbReference type="Proteomes" id="UP000275078"/>
    </source>
</evidence>
<keyword evidence="3" id="KW-1185">Reference proteome</keyword>
<proteinExistence type="predicted"/>
<dbReference type="EMBL" id="ML119699">
    <property type="protein sequence ID" value="RPA79454.1"/>
    <property type="molecule type" value="Genomic_DNA"/>
</dbReference>
<dbReference type="Proteomes" id="UP000275078">
    <property type="component" value="Unassembled WGS sequence"/>
</dbReference>
<evidence type="ECO:0000256" key="1">
    <source>
        <dbReference type="SAM" id="SignalP"/>
    </source>
</evidence>
<accession>A0A3N4ICL3</accession>
<evidence type="ECO:0000313" key="2">
    <source>
        <dbReference type="EMBL" id="RPA79454.1"/>
    </source>
</evidence>
<feature type="chain" id="PRO_5018206200" evidence="1">
    <location>
        <begin position="23"/>
        <end position="251"/>
    </location>
</feature>
<name>A0A3N4ICL3_ASCIM</name>